<evidence type="ECO:0000256" key="5">
    <source>
        <dbReference type="ARBA" id="ARBA00022884"/>
    </source>
</evidence>
<feature type="domain" description="Sm" evidence="10">
    <location>
        <begin position="23"/>
        <end position="55"/>
    </location>
</feature>
<keyword evidence="5" id="KW-0694">RNA-binding</keyword>
<evidence type="ECO:0000313" key="11">
    <source>
        <dbReference type="EMBL" id="CAG9324836.1"/>
    </source>
</evidence>
<comment type="subcellular location">
    <subcellularLocation>
        <location evidence="1">Nucleus</location>
    </subcellularLocation>
</comment>
<dbReference type="PANTHER" id="PTHR11193">
    <property type="entry name" value="SMALL NUCLEAR RIBONUCLEOPROTEIN E"/>
    <property type="match status" value="1"/>
</dbReference>
<proteinExistence type="inferred from homology"/>
<evidence type="ECO:0000256" key="7">
    <source>
        <dbReference type="ARBA" id="ARBA00023242"/>
    </source>
</evidence>
<evidence type="ECO:0000256" key="8">
    <source>
        <dbReference type="ARBA" id="ARBA00023274"/>
    </source>
</evidence>
<dbReference type="InterPro" id="IPR010920">
    <property type="entry name" value="LSM_dom_sf"/>
</dbReference>
<evidence type="ECO:0000256" key="2">
    <source>
        <dbReference type="ARBA" id="ARBA00006850"/>
    </source>
</evidence>
<dbReference type="GO" id="GO:0003723">
    <property type="term" value="F:RNA binding"/>
    <property type="evidence" value="ECO:0007669"/>
    <property type="project" value="UniProtKB-KW"/>
</dbReference>
<keyword evidence="6" id="KW-0508">mRNA splicing</keyword>
<accession>A0AAU9JFU5</accession>
<protein>
    <recommendedName>
        <fullName evidence="9">Sm protein E</fullName>
    </recommendedName>
</protein>
<dbReference type="GO" id="GO:0005681">
    <property type="term" value="C:spliceosomal complex"/>
    <property type="evidence" value="ECO:0007669"/>
    <property type="project" value="UniProtKB-KW"/>
</dbReference>
<comment type="caution">
    <text evidence="11">The sequence shown here is derived from an EMBL/GenBank/DDBJ whole genome shotgun (WGS) entry which is preliminary data.</text>
</comment>
<reference evidence="11" key="1">
    <citation type="submission" date="2021-09" db="EMBL/GenBank/DDBJ databases">
        <authorList>
            <consortium name="AG Swart"/>
            <person name="Singh M."/>
            <person name="Singh A."/>
            <person name="Seah K."/>
            <person name="Emmerich C."/>
        </authorList>
    </citation>
    <scope>NUCLEOTIDE SEQUENCE</scope>
    <source>
        <strain evidence="11">ATCC30299</strain>
    </source>
</reference>
<keyword evidence="3" id="KW-0507">mRNA processing</keyword>
<evidence type="ECO:0000256" key="3">
    <source>
        <dbReference type="ARBA" id="ARBA00022664"/>
    </source>
</evidence>
<sequence>MELPRVTKKMQNMIKPLGLLFGFLRNGVTVQIWLFENTDLCIEGKIIGFDEYMNLYHFSIIISKNYYLSPFFYQF</sequence>
<dbReference type="Proteomes" id="UP001162131">
    <property type="component" value="Unassembled WGS sequence"/>
</dbReference>
<name>A0AAU9JFU5_9CILI</name>
<comment type="similarity">
    <text evidence="2">Belongs to the snRNP Sm proteins family.</text>
</comment>
<keyword evidence="8" id="KW-0687">Ribonucleoprotein</keyword>
<evidence type="ECO:0000256" key="4">
    <source>
        <dbReference type="ARBA" id="ARBA00022728"/>
    </source>
</evidence>
<keyword evidence="4" id="KW-0747">Spliceosome</keyword>
<dbReference type="InterPro" id="IPR027078">
    <property type="entry name" value="snRNP-E"/>
</dbReference>
<dbReference type="SUPFAM" id="SSF50182">
    <property type="entry name" value="Sm-like ribonucleoproteins"/>
    <property type="match status" value="1"/>
</dbReference>
<dbReference type="InterPro" id="IPR001163">
    <property type="entry name" value="Sm_dom_euk/arc"/>
</dbReference>
<dbReference type="Pfam" id="PF01423">
    <property type="entry name" value="LSM"/>
    <property type="match status" value="1"/>
</dbReference>
<evidence type="ECO:0000256" key="1">
    <source>
        <dbReference type="ARBA" id="ARBA00004123"/>
    </source>
</evidence>
<dbReference type="GO" id="GO:0000398">
    <property type="term" value="P:mRNA splicing, via spliceosome"/>
    <property type="evidence" value="ECO:0007669"/>
    <property type="project" value="InterPro"/>
</dbReference>
<evidence type="ECO:0000259" key="10">
    <source>
        <dbReference type="Pfam" id="PF01423"/>
    </source>
</evidence>
<dbReference type="EMBL" id="CAJZBQ010000036">
    <property type="protein sequence ID" value="CAG9324836.1"/>
    <property type="molecule type" value="Genomic_DNA"/>
</dbReference>
<gene>
    <name evidence="11" type="ORF">BSTOLATCC_MIC36613</name>
</gene>
<keyword evidence="7" id="KW-0539">Nucleus</keyword>
<dbReference type="Gene3D" id="2.30.30.100">
    <property type="match status" value="1"/>
</dbReference>
<organism evidence="11 12">
    <name type="scientific">Blepharisma stoltei</name>
    <dbReference type="NCBI Taxonomy" id="1481888"/>
    <lineage>
        <taxon>Eukaryota</taxon>
        <taxon>Sar</taxon>
        <taxon>Alveolata</taxon>
        <taxon>Ciliophora</taxon>
        <taxon>Postciliodesmatophora</taxon>
        <taxon>Heterotrichea</taxon>
        <taxon>Heterotrichida</taxon>
        <taxon>Blepharismidae</taxon>
        <taxon>Blepharisma</taxon>
    </lineage>
</organism>
<dbReference type="AlphaFoldDB" id="A0AAU9JFU5"/>
<evidence type="ECO:0000256" key="9">
    <source>
        <dbReference type="ARBA" id="ARBA00030143"/>
    </source>
</evidence>
<keyword evidence="12" id="KW-1185">Reference proteome</keyword>
<evidence type="ECO:0000256" key="6">
    <source>
        <dbReference type="ARBA" id="ARBA00023187"/>
    </source>
</evidence>
<evidence type="ECO:0000313" key="12">
    <source>
        <dbReference type="Proteomes" id="UP001162131"/>
    </source>
</evidence>